<keyword evidence="4 6" id="KW-0694">RNA-binding</keyword>
<feature type="compositionally biased region" description="Acidic residues" evidence="7">
    <location>
        <begin position="170"/>
        <end position="190"/>
    </location>
</feature>
<accession>A0A9W8YCB4</accession>
<gene>
    <name evidence="8" type="ORF">N0V83_002565</name>
</gene>
<keyword evidence="9" id="KW-1185">Reference proteome</keyword>
<dbReference type="PANTHER" id="PTHR15341">
    <property type="entry name" value="SUN-COR STEROID HORMONE RECEPTOR CO-REPRESSOR"/>
    <property type="match status" value="1"/>
</dbReference>
<dbReference type="EMBL" id="JAPEUY010000004">
    <property type="protein sequence ID" value="KAJ4373826.1"/>
    <property type="molecule type" value="Genomic_DNA"/>
</dbReference>
<feature type="compositionally biased region" description="Low complexity" evidence="7">
    <location>
        <begin position="208"/>
        <end position="220"/>
    </location>
</feature>
<dbReference type="PANTHER" id="PTHR15341:SF3">
    <property type="entry name" value="NUCLEAR NUCLEIC ACID-BINDING PROTEIN C1D"/>
    <property type="match status" value="1"/>
</dbReference>
<dbReference type="InterPro" id="IPR011082">
    <property type="entry name" value="Exosome-assoc_fac/DNA_repair"/>
</dbReference>
<dbReference type="GO" id="GO:0000460">
    <property type="term" value="P:maturation of 5.8S rRNA"/>
    <property type="evidence" value="ECO:0007669"/>
    <property type="project" value="TreeGrafter"/>
</dbReference>
<feature type="compositionally biased region" description="Basic residues" evidence="7">
    <location>
        <begin position="260"/>
        <end position="275"/>
    </location>
</feature>
<protein>
    <recommendedName>
        <fullName evidence="6">Exosome complex protein</fullName>
    </recommendedName>
</protein>
<organism evidence="8 9">
    <name type="scientific">Neocucurbitaria cava</name>
    <dbReference type="NCBI Taxonomy" id="798079"/>
    <lineage>
        <taxon>Eukaryota</taxon>
        <taxon>Fungi</taxon>
        <taxon>Dikarya</taxon>
        <taxon>Ascomycota</taxon>
        <taxon>Pezizomycotina</taxon>
        <taxon>Dothideomycetes</taxon>
        <taxon>Pleosporomycetidae</taxon>
        <taxon>Pleosporales</taxon>
        <taxon>Pleosporineae</taxon>
        <taxon>Cucurbitariaceae</taxon>
        <taxon>Neocucurbitaria</taxon>
    </lineage>
</organism>
<dbReference type="GO" id="GO:0000178">
    <property type="term" value="C:exosome (RNase complex)"/>
    <property type="evidence" value="ECO:0007669"/>
    <property type="project" value="TreeGrafter"/>
</dbReference>
<evidence type="ECO:0000256" key="7">
    <source>
        <dbReference type="SAM" id="MobiDB-lite"/>
    </source>
</evidence>
<evidence type="ECO:0000256" key="3">
    <source>
        <dbReference type="ARBA" id="ARBA00022552"/>
    </source>
</evidence>
<feature type="compositionally biased region" description="Basic residues" evidence="7">
    <location>
        <begin position="317"/>
        <end position="328"/>
    </location>
</feature>
<feature type="compositionally biased region" description="Basic and acidic residues" evidence="7">
    <location>
        <begin position="151"/>
        <end position="168"/>
    </location>
</feature>
<proteinExistence type="inferred from homology"/>
<evidence type="ECO:0000313" key="9">
    <source>
        <dbReference type="Proteomes" id="UP001140560"/>
    </source>
</evidence>
<evidence type="ECO:0000313" key="8">
    <source>
        <dbReference type="EMBL" id="KAJ4373826.1"/>
    </source>
</evidence>
<sequence>MDPQTDLPDLVEDLEVNIDELSTALQPLLSSPLHTTASSLPLLDKAKLYVLAAYSIESLLFSTLQASDVNAKEHAIFNELARLKGYFGKIKEVEERGSQPKQKLDVGAAQRFIKHGLAGNAKYDLERAERMAKERARAALKAKQINKKFDDEGKDKVEEVTPKKRAIEEVAAEEDDDDDDDFLEGFEEPEPATKKARIPAAEPMDIDSAPSPTSQPPSSSMEDRKQRSKKKAKQSADNTDAEELDTSANQDSDIPTVARQPRKKEKKTKGSKSKITRREPAEDVQEESILPDKSAPPMTRSEAFNSLLDGSRAEKAKKAKGKSKGKGK</sequence>
<dbReference type="GO" id="GO:0010468">
    <property type="term" value="P:regulation of gene expression"/>
    <property type="evidence" value="ECO:0007669"/>
    <property type="project" value="TreeGrafter"/>
</dbReference>
<evidence type="ECO:0000256" key="6">
    <source>
        <dbReference type="RuleBase" id="RU368003"/>
    </source>
</evidence>
<keyword evidence="3 6" id="KW-0698">rRNA processing</keyword>
<evidence type="ECO:0000256" key="4">
    <source>
        <dbReference type="ARBA" id="ARBA00022884"/>
    </source>
</evidence>
<evidence type="ECO:0000256" key="5">
    <source>
        <dbReference type="ARBA" id="ARBA00023242"/>
    </source>
</evidence>
<keyword evidence="5 6" id="KW-0539">Nucleus</keyword>
<dbReference type="OrthoDB" id="1421013at2759"/>
<reference evidence="8" key="1">
    <citation type="submission" date="2022-10" db="EMBL/GenBank/DDBJ databases">
        <title>Tapping the CABI collections for fungal endophytes: first genome assemblies for Collariella, Neodidymelliopsis, Ascochyta clinopodiicola, Didymella pomorum, Didymosphaeria variabile, Neocosmospora piperis and Neocucurbitaria cava.</title>
        <authorList>
            <person name="Hill R."/>
        </authorList>
    </citation>
    <scope>NUCLEOTIDE SEQUENCE</scope>
    <source>
        <strain evidence="8">IMI 356814</strain>
    </source>
</reference>
<dbReference type="AlphaFoldDB" id="A0A9W8YCB4"/>
<evidence type="ECO:0000256" key="1">
    <source>
        <dbReference type="ARBA" id="ARBA00004123"/>
    </source>
</evidence>
<dbReference type="InterPro" id="IPR007146">
    <property type="entry name" value="Sas10/Utp3/C1D"/>
</dbReference>
<dbReference type="GO" id="GO:0003723">
    <property type="term" value="F:RNA binding"/>
    <property type="evidence" value="ECO:0007669"/>
    <property type="project" value="UniProtKB-UniRule"/>
</dbReference>
<dbReference type="Proteomes" id="UP001140560">
    <property type="component" value="Unassembled WGS sequence"/>
</dbReference>
<name>A0A9W8YCB4_9PLEO</name>
<dbReference type="GO" id="GO:0003677">
    <property type="term" value="F:DNA binding"/>
    <property type="evidence" value="ECO:0007669"/>
    <property type="project" value="TreeGrafter"/>
</dbReference>
<comment type="function">
    <text evidence="6">Required for exosome-dependent processing of pre-rRNA and small nucleolar RNA (snRNA) precursors. Involved in processing of 35S pre-rRNA at the A0, A1 and A2 sites.</text>
</comment>
<dbReference type="GO" id="GO:0005730">
    <property type="term" value="C:nucleolus"/>
    <property type="evidence" value="ECO:0007669"/>
    <property type="project" value="TreeGrafter"/>
</dbReference>
<comment type="similarity">
    <text evidence="2 6">Belongs to the C1D family.</text>
</comment>
<dbReference type="Pfam" id="PF04000">
    <property type="entry name" value="Sas10_Utp3"/>
    <property type="match status" value="1"/>
</dbReference>
<comment type="caution">
    <text evidence="8">The sequence shown here is derived from an EMBL/GenBank/DDBJ whole genome shotgun (WGS) entry which is preliminary data.</text>
</comment>
<feature type="region of interest" description="Disordered" evidence="7">
    <location>
        <begin position="151"/>
        <end position="328"/>
    </location>
</feature>
<evidence type="ECO:0000256" key="2">
    <source>
        <dbReference type="ARBA" id="ARBA00009154"/>
    </source>
</evidence>
<comment type="subcellular location">
    <subcellularLocation>
        <location evidence="1 6">Nucleus</location>
    </subcellularLocation>
</comment>